<proteinExistence type="predicted"/>
<evidence type="ECO:0000313" key="2">
    <source>
        <dbReference type="Proteomes" id="UP000277580"/>
    </source>
</evidence>
<reference evidence="1 2" key="1">
    <citation type="journal article" date="2018" name="Nat. Ecol. Evol.">
        <title>Pezizomycetes genomes reveal the molecular basis of ectomycorrhizal truffle lifestyle.</title>
        <authorList>
            <person name="Murat C."/>
            <person name="Payen T."/>
            <person name="Noel B."/>
            <person name="Kuo A."/>
            <person name="Morin E."/>
            <person name="Chen J."/>
            <person name="Kohler A."/>
            <person name="Krizsan K."/>
            <person name="Balestrini R."/>
            <person name="Da Silva C."/>
            <person name="Montanini B."/>
            <person name="Hainaut M."/>
            <person name="Levati E."/>
            <person name="Barry K.W."/>
            <person name="Belfiori B."/>
            <person name="Cichocki N."/>
            <person name="Clum A."/>
            <person name="Dockter R.B."/>
            <person name="Fauchery L."/>
            <person name="Guy J."/>
            <person name="Iotti M."/>
            <person name="Le Tacon F."/>
            <person name="Lindquist E.A."/>
            <person name="Lipzen A."/>
            <person name="Malagnac F."/>
            <person name="Mello A."/>
            <person name="Molinier V."/>
            <person name="Miyauchi S."/>
            <person name="Poulain J."/>
            <person name="Riccioni C."/>
            <person name="Rubini A."/>
            <person name="Sitrit Y."/>
            <person name="Splivallo R."/>
            <person name="Traeger S."/>
            <person name="Wang M."/>
            <person name="Zifcakova L."/>
            <person name="Wipf D."/>
            <person name="Zambonelli A."/>
            <person name="Paolocci F."/>
            <person name="Nowrousian M."/>
            <person name="Ottonello S."/>
            <person name="Baldrian P."/>
            <person name="Spatafora J.W."/>
            <person name="Henrissat B."/>
            <person name="Nagy L.G."/>
            <person name="Aury J.M."/>
            <person name="Wincker P."/>
            <person name="Grigoriev I.V."/>
            <person name="Bonfante P."/>
            <person name="Martin F.M."/>
        </authorList>
    </citation>
    <scope>NUCLEOTIDE SEQUENCE [LARGE SCALE GENOMIC DNA]</scope>
    <source>
        <strain evidence="1 2">CCBAS932</strain>
    </source>
</reference>
<sequence>MPYGLVASYVGIRLSSTILLTLLCCSIFTPPLQYVLACNLKGASPALCVNALENFAIYMQQSEVESYDGCGAWEAKKNIGFSLS</sequence>
<dbReference type="Proteomes" id="UP000277580">
    <property type="component" value="Unassembled WGS sequence"/>
</dbReference>
<dbReference type="AlphaFoldDB" id="A0A3N4KTI3"/>
<dbReference type="InParanoid" id="A0A3N4KTI3"/>
<protein>
    <submittedName>
        <fullName evidence="1">Uncharacterized protein</fullName>
    </submittedName>
</protein>
<name>A0A3N4KTI3_9PEZI</name>
<gene>
    <name evidence="1" type="ORF">P167DRAFT_152656</name>
</gene>
<accession>A0A3N4KTI3</accession>
<keyword evidence="2" id="KW-1185">Reference proteome</keyword>
<dbReference type="EMBL" id="ML119127">
    <property type="protein sequence ID" value="RPB12719.1"/>
    <property type="molecule type" value="Genomic_DNA"/>
</dbReference>
<organism evidence="1 2">
    <name type="scientific">Morchella conica CCBAS932</name>
    <dbReference type="NCBI Taxonomy" id="1392247"/>
    <lineage>
        <taxon>Eukaryota</taxon>
        <taxon>Fungi</taxon>
        <taxon>Dikarya</taxon>
        <taxon>Ascomycota</taxon>
        <taxon>Pezizomycotina</taxon>
        <taxon>Pezizomycetes</taxon>
        <taxon>Pezizales</taxon>
        <taxon>Morchellaceae</taxon>
        <taxon>Morchella</taxon>
    </lineage>
</organism>
<evidence type="ECO:0000313" key="1">
    <source>
        <dbReference type="EMBL" id="RPB12719.1"/>
    </source>
</evidence>